<gene>
    <name evidence="1" type="ORF">QCA50_018039</name>
</gene>
<name>A0AAW0FH95_9APHY</name>
<accession>A0AAW0FH95</accession>
<keyword evidence="2" id="KW-1185">Reference proteome</keyword>
<protein>
    <submittedName>
        <fullName evidence="1">Uncharacterized protein</fullName>
    </submittedName>
</protein>
<dbReference type="AlphaFoldDB" id="A0AAW0FH95"/>
<dbReference type="EMBL" id="JASBNA010000065">
    <property type="protein sequence ID" value="KAK7678899.1"/>
    <property type="molecule type" value="Genomic_DNA"/>
</dbReference>
<sequence length="140" mass="15658">MSHPRDASVRETMKISCSALSLSSKEFSLNAITKSFLTSSTPLQSGTVMPSSVYTPSPLLKISNRSPNASDLIRKFKKTVCKRYVTKELPREINARGRRTARLAAQVKAPQARRATSARERNVEFNTSTYKMYALPDYPL</sequence>
<organism evidence="1 2">
    <name type="scientific">Cerrena zonata</name>
    <dbReference type="NCBI Taxonomy" id="2478898"/>
    <lineage>
        <taxon>Eukaryota</taxon>
        <taxon>Fungi</taxon>
        <taxon>Dikarya</taxon>
        <taxon>Basidiomycota</taxon>
        <taxon>Agaricomycotina</taxon>
        <taxon>Agaricomycetes</taxon>
        <taxon>Polyporales</taxon>
        <taxon>Cerrenaceae</taxon>
        <taxon>Cerrena</taxon>
    </lineage>
</organism>
<comment type="caution">
    <text evidence="1">The sequence shown here is derived from an EMBL/GenBank/DDBJ whole genome shotgun (WGS) entry which is preliminary data.</text>
</comment>
<proteinExistence type="predicted"/>
<dbReference type="Proteomes" id="UP001385951">
    <property type="component" value="Unassembled WGS sequence"/>
</dbReference>
<reference evidence="1 2" key="1">
    <citation type="submission" date="2022-09" db="EMBL/GenBank/DDBJ databases">
        <authorList>
            <person name="Palmer J.M."/>
        </authorList>
    </citation>
    <scope>NUCLEOTIDE SEQUENCE [LARGE SCALE GENOMIC DNA]</scope>
    <source>
        <strain evidence="1 2">DSM 7382</strain>
    </source>
</reference>
<evidence type="ECO:0000313" key="2">
    <source>
        <dbReference type="Proteomes" id="UP001385951"/>
    </source>
</evidence>
<evidence type="ECO:0000313" key="1">
    <source>
        <dbReference type="EMBL" id="KAK7678899.1"/>
    </source>
</evidence>